<evidence type="ECO:0000256" key="1">
    <source>
        <dbReference type="PROSITE-ProRule" id="PRU00325"/>
    </source>
</evidence>
<evidence type="ECO:0000259" key="2">
    <source>
        <dbReference type="PROSITE" id="PS50966"/>
    </source>
</evidence>
<keyword evidence="1" id="KW-0479">Metal-binding</keyword>
<comment type="caution">
    <text evidence="3">The sequence shown here is derived from an EMBL/GenBank/DDBJ whole genome shotgun (WGS) entry which is preliminary data.</text>
</comment>
<sequence>MAIILDGVLSETALLDAAGDVVYERGEDCIDDVSIASTSTGGTTATVTSTVSHDVRLTWRGDGIDGTCTCPYFPDHGFCEHMVAVGLTALSHARDTIIVPDRPAATALTPESATAVETYLEGLYDEELRDLVLTLASASPDALRALENAAGLALDGADAADADDIELMATARSLTSIHDVLDYYEADAYAGEINDFLDELEPLLDDPEGADSAAPALLHIATRLRAQLENSIDDSSGAVSNTCQSAIDLYARACCEGNPDGAELGLWLADFRLTSPGWPNVALNDFLPALGEEGLAEYRRIVNAAARQAGDEGRARDYELTGMLLELADHDDDVDRAIDLLSGGARPRYAAMIERLLAAGRRREAMACLDCAVADSQVIGANLRYWAAAGTSYEVDPARAVDLYLEDGRSEDALALARGLFRSSPTPETLDFLLATAEPLDRREEEQRAALEWAESQDWRTGDTVITLALHIDDVDRAWAAADRWGADCTWQALADAEPQPRPDDAIDLYRHRVKEVLRKTGRPSAQQAVAMASCMRRIAVTADDQHAGRHLRAFNAWVDDLRETYRHRPTVRDELDRAGL</sequence>
<name>A0ABT4I7F7_9ACTO</name>
<keyword evidence="4" id="KW-1185">Reference proteome</keyword>
<accession>A0ABT4I7F7</accession>
<reference evidence="3" key="1">
    <citation type="submission" date="2022-10" db="EMBL/GenBank/DDBJ databases">
        <title>Genome sequence of Actinomyces israelii ATCC 10048.</title>
        <authorList>
            <person name="Watt R.M."/>
            <person name="Tong W.M."/>
        </authorList>
    </citation>
    <scope>NUCLEOTIDE SEQUENCE</scope>
    <source>
        <strain evidence="3">ATCC 10048</strain>
    </source>
</reference>
<proteinExistence type="predicted"/>
<dbReference type="EMBL" id="JAPTMY010000010">
    <property type="protein sequence ID" value="MCZ0857665.1"/>
    <property type="molecule type" value="Genomic_DNA"/>
</dbReference>
<protein>
    <recommendedName>
        <fullName evidence="2">SWIM-type domain-containing protein</fullName>
    </recommendedName>
</protein>
<organism evidence="3 4">
    <name type="scientific">Actinomyces israelii</name>
    <dbReference type="NCBI Taxonomy" id="1659"/>
    <lineage>
        <taxon>Bacteria</taxon>
        <taxon>Bacillati</taxon>
        <taxon>Actinomycetota</taxon>
        <taxon>Actinomycetes</taxon>
        <taxon>Actinomycetales</taxon>
        <taxon>Actinomycetaceae</taxon>
        <taxon>Actinomyces</taxon>
    </lineage>
</organism>
<evidence type="ECO:0000313" key="4">
    <source>
        <dbReference type="Proteomes" id="UP001072034"/>
    </source>
</evidence>
<feature type="domain" description="SWIM-type" evidence="2">
    <location>
        <begin position="53"/>
        <end position="90"/>
    </location>
</feature>
<dbReference type="RefSeq" id="WP_268917200.1">
    <property type="nucleotide sequence ID" value="NZ_JAPTMY010000010.1"/>
</dbReference>
<dbReference type="PROSITE" id="PS50966">
    <property type="entry name" value="ZF_SWIM"/>
    <property type="match status" value="1"/>
</dbReference>
<evidence type="ECO:0000313" key="3">
    <source>
        <dbReference type="EMBL" id="MCZ0857665.1"/>
    </source>
</evidence>
<keyword evidence="1" id="KW-0863">Zinc-finger</keyword>
<gene>
    <name evidence="3" type="ORF">OHJ16_06365</name>
</gene>
<keyword evidence="1" id="KW-0862">Zinc</keyword>
<dbReference type="Proteomes" id="UP001072034">
    <property type="component" value="Unassembled WGS sequence"/>
</dbReference>
<dbReference type="InterPro" id="IPR007527">
    <property type="entry name" value="Znf_SWIM"/>
</dbReference>